<evidence type="ECO:0000313" key="1">
    <source>
        <dbReference type="EMBL" id="CDX39617.1"/>
    </source>
</evidence>
<organism evidence="1 2">
    <name type="scientific">Mesorhizobium plurifarium</name>
    <dbReference type="NCBI Taxonomy" id="69974"/>
    <lineage>
        <taxon>Bacteria</taxon>
        <taxon>Pseudomonadati</taxon>
        <taxon>Pseudomonadota</taxon>
        <taxon>Alphaproteobacteria</taxon>
        <taxon>Hyphomicrobiales</taxon>
        <taxon>Phyllobacteriaceae</taxon>
        <taxon>Mesorhizobium</taxon>
    </lineage>
</organism>
<name>A0A090F6V1_MESPL</name>
<accession>A0A090F6V1</accession>
<proteinExistence type="predicted"/>
<dbReference type="AlphaFoldDB" id="A0A090F6V1"/>
<reference evidence="1 2" key="1">
    <citation type="submission" date="2014-08" db="EMBL/GenBank/DDBJ databases">
        <authorList>
            <person name="Moulin Lionel"/>
        </authorList>
    </citation>
    <scope>NUCLEOTIDE SEQUENCE [LARGE SCALE GENOMIC DNA]</scope>
</reference>
<dbReference type="Proteomes" id="UP000046373">
    <property type="component" value="Unassembled WGS sequence"/>
</dbReference>
<gene>
    <name evidence="1" type="ORF">MPLDJ20_260063</name>
</gene>
<protein>
    <submittedName>
        <fullName evidence="1">Uncharacterized protein</fullName>
    </submittedName>
</protein>
<dbReference type="EMBL" id="CCNB01000019">
    <property type="protein sequence ID" value="CDX39617.1"/>
    <property type="molecule type" value="Genomic_DNA"/>
</dbReference>
<sequence>MDELSAEINAKWAVLEALEALYPWMRPFRSRPVRDYASRLFEAPASGPVHAVRRQALEKLLGVIRKAAVRSGLSADTAVEICSDLERRRVLQTGPHLLLLVDPEAYYTHIFSLLGLAAHGCSTYVSYAVSTVSLVERSRKGPGWLAVAGRPTNVFGLSRSQMVGYNLLTGPGSYRFELMPVAPGAGGEKLARLRDLLPSMPFQRPAHAIKAANQALWPKLFGSRFAFLQIDDEDIADLVADHLSDPDSWLRTSLLEEPALPFNILAEIDRLAIGPWSGWLTRSTDFFWFYRNGKRLPLRLVEGELIDPSTGMKVARFTASDVLARLADRTLIPNFLTAMLLTSILPGVRVLGGSHQPVFYPLMRHVVQRALHVTGVASDLRDALATDDVSGAWGHRVIECGDDPLERFLANPISDVDVLVDRLGAIPLAEACGGLKSFVTDPSWLELHRRLGRGTISAADDEWALC</sequence>
<evidence type="ECO:0000313" key="2">
    <source>
        <dbReference type="Proteomes" id="UP000046373"/>
    </source>
</evidence>